<dbReference type="PROSITE" id="PS50835">
    <property type="entry name" value="IG_LIKE"/>
    <property type="match status" value="2"/>
</dbReference>
<feature type="domain" description="Ig-like" evidence="6">
    <location>
        <begin position="410"/>
        <end position="498"/>
    </location>
</feature>
<dbReference type="AlphaFoldDB" id="A0A3Q3XLZ7"/>
<accession>A0A3Q3XLZ7</accession>
<evidence type="ECO:0000259" key="6">
    <source>
        <dbReference type="PROSITE" id="PS50835"/>
    </source>
</evidence>
<dbReference type="FunFam" id="2.60.40.10:FF:001229">
    <property type="entry name" value="titin isoform X1"/>
    <property type="match status" value="1"/>
</dbReference>
<name>A0A3Q3XLZ7_MOLML</name>
<dbReference type="FunFam" id="2.60.40.10:FF:000022">
    <property type="entry name" value="Cardiac titin"/>
    <property type="match status" value="1"/>
</dbReference>
<dbReference type="Ensembl" id="ENSMMOT00000025573.1">
    <property type="protein sequence ID" value="ENSMMOP00000025151.1"/>
    <property type="gene ID" value="ENSMMOG00000019103.1"/>
</dbReference>
<dbReference type="Pfam" id="PF07679">
    <property type="entry name" value="I-set"/>
    <property type="match status" value="4"/>
</dbReference>
<keyword evidence="5" id="KW-0393">Immunoglobulin domain</keyword>
<keyword evidence="3" id="KW-0963">Cytoplasm</keyword>
<comment type="similarity">
    <text evidence="2">Belongs to the protein kinase superfamily. CAMK Ser/Thr protein kinase family.</text>
</comment>
<dbReference type="InterPro" id="IPR013783">
    <property type="entry name" value="Ig-like_fold"/>
</dbReference>
<sequence length="623" mass="69549">MHVTSVADSQTLEEGHTESLTAVGEFTCQTAVEPKVPNESIQIEEKEISTESSVLLEETEQDFAVQIQEGQSVRQSIVMDEKRVLMNELSQEITKSESAKVAVTKQPKLSVTASESKDNITLPKEMTFVIQIPKPSTLNIRPQLRAALQPAVASEQPVLLADIVGKLQAVDVQEPELKDNSATLQIIQLEKADSGVYKCKATNSAGFKETSGTLYVKGCEMKPDNQDVIPGSTVSFKTAFTGTAPLAVKWFREDKEIVTGVRKCGMKSDFARLIITKSGNCVHIISFLVEPPSFVRKLENLSFLVGSEVSLQCILKGSEPMTIFWMIDNHELKEAEHIQITYENNTALLHIIDLQSKHGGKYSCQAQNQAGSQTCSAVLTLISDHLAHLSDQLSSPKCFQKESVWPGTLPQTMADPRSPTMWWRSSGTLTCSIIGRPLPEIKWYRYGKELIQSRKYKMSSDGRNHSLSILTDEQEDEGLYTCRAINEAGEIETSGKLRLQAAPQFHLGFPMKEKYYAGAGTSLRLHVVYIGRPIPQIMWFYGKKPLNPSENVIIENTESYTHLVVRNVQRKTNAGRYKVQLSNVFGTIDTVLRVEIQGMTTHKILVCILLWFEPTNVYKNLYV</sequence>
<comment type="subcellular location">
    <subcellularLocation>
        <location evidence="1">Cytoplasm</location>
    </subcellularLocation>
</comment>
<dbReference type="Gene3D" id="2.60.40.10">
    <property type="entry name" value="Immunoglobulins"/>
    <property type="match status" value="4"/>
</dbReference>
<dbReference type="InterPro" id="IPR007110">
    <property type="entry name" value="Ig-like_dom"/>
</dbReference>
<feature type="domain" description="Ig-like" evidence="6">
    <location>
        <begin position="292"/>
        <end position="380"/>
    </location>
</feature>
<evidence type="ECO:0000313" key="7">
    <source>
        <dbReference type="Ensembl" id="ENSMMOP00000025151.1"/>
    </source>
</evidence>
<proteinExistence type="inferred from homology"/>
<dbReference type="InterPro" id="IPR003599">
    <property type="entry name" value="Ig_sub"/>
</dbReference>
<dbReference type="FunFam" id="2.60.40.10:FF:000147">
    <property type="entry name" value="Myosin light chain kinase"/>
    <property type="match status" value="1"/>
</dbReference>
<dbReference type="GO" id="GO:0005737">
    <property type="term" value="C:cytoplasm"/>
    <property type="evidence" value="ECO:0007669"/>
    <property type="project" value="UniProtKB-SubCell"/>
</dbReference>
<reference evidence="7" key="1">
    <citation type="submission" date="2025-08" db="UniProtKB">
        <authorList>
            <consortium name="Ensembl"/>
        </authorList>
    </citation>
    <scope>IDENTIFICATION</scope>
</reference>
<dbReference type="PANTHER" id="PTHR47633">
    <property type="entry name" value="IMMUNOGLOBULIN"/>
    <property type="match status" value="1"/>
</dbReference>
<keyword evidence="8" id="KW-1185">Reference proteome</keyword>
<evidence type="ECO:0000256" key="5">
    <source>
        <dbReference type="ARBA" id="ARBA00023319"/>
    </source>
</evidence>
<dbReference type="SMART" id="SM00409">
    <property type="entry name" value="IG"/>
    <property type="match status" value="4"/>
</dbReference>
<evidence type="ECO:0000256" key="1">
    <source>
        <dbReference type="ARBA" id="ARBA00004496"/>
    </source>
</evidence>
<evidence type="ECO:0000256" key="3">
    <source>
        <dbReference type="ARBA" id="ARBA00022490"/>
    </source>
</evidence>
<dbReference type="PANTHER" id="PTHR47633:SF4">
    <property type="entry name" value="MYOPALLADIN ISOFORM X1"/>
    <property type="match status" value="1"/>
</dbReference>
<keyword evidence="4" id="KW-0677">Repeat</keyword>
<reference evidence="7" key="2">
    <citation type="submission" date="2025-09" db="UniProtKB">
        <authorList>
            <consortium name="Ensembl"/>
        </authorList>
    </citation>
    <scope>IDENTIFICATION</scope>
</reference>
<organism evidence="7 8">
    <name type="scientific">Mola mola</name>
    <name type="common">Ocean sunfish</name>
    <name type="synonym">Tetraodon mola</name>
    <dbReference type="NCBI Taxonomy" id="94237"/>
    <lineage>
        <taxon>Eukaryota</taxon>
        <taxon>Metazoa</taxon>
        <taxon>Chordata</taxon>
        <taxon>Craniata</taxon>
        <taxon>Vertebrata</taxon>
        <taxon>Euteleostomi</taxon>
        <taxon>Actinopterygii</taxon>
        <taxon>Neopterygii</taxon>
        <taxon>Teleostei</taxon>
        <taxon>Neoteleostei</taxon>
        <taxon>Acanthomorphata</taxon>
        <taxon>Eupercaria</taxon>
        <taxon>Tetraodontiformes</taxon>
        <taxon>Molidae</taxon>
        <taxon>Mola</taxon>
    </lineage>
</organism>
<dbReference type="SMART" id="SM00408">
    <property type="entry name" value="IGc2"/>
    <property type="match status" value="4"/>
</dbReference>
<dbReference type="InterPro" id="IPR036179">
    <property type="entry name" value="Ig-like_dom_sf"/>
</dbReference>
<dbReference type="CDD" id="cd00096">
    <property type="entry name" value="Ig"/>
    <property type="match status" value="2"/>
</dbReference>
<protein>
    <recommendedName>
        <fullName evidence="6">Ig-like domain-containing protein</fullName>
    </recommendedName>
</protein>
<evidence type="ECO:0000313" key="8">
    <source>
        <dbReference type="Proteomes" id="UP000261620"/>
    </source>
</evidence>
<evidence type="ECO:0000256" key="2">
    <source>
        <dbReference type="ARBA" id="ARBA00006692"/>
    </source>
</evidence>
<evidence type="ECO:0000256" key="4">
    <source>
        <dbReference type="ARBA" id="ARBA00022737"/>
    </source>
</evidence>
<dbReference type="InterPro" id="IPR013098">
    <property type="entry name" value="Ig_I-set"/>
</dbReference>
<dbReference type="SUPFAM" id="SSF48726">
    <property type="entry name" value="Immunoglobulin"/>
    <property type="match status" value="4"/>
</dbReference>
<dbReference type="InterPro" id="IPR003598">
    <property type="entry name" value="Ig_sub2"/>
</dbReference>
<dbReference type="STRING" id="94237.ENSMMOP00000025151"/>
<dbReference type="Proteomes" id="UP000261620">
    <property type="component" value="Unplaced"/>
</dbReference>